<comment type="caution">
    <text evidence="2">The sequence shown here is derived from an EMBL/GenBank/DDBJ whole genome shotgun (WGS) entry which is preliminary data.</text>
</comment>
<protein>
    <submittedName>
        <fullName evidence="2">Uncharacterized protein</fullName>
    </submittedName>
</protein>
<evidence type="ECO:0000256" key="1">
    <source>
        <dbReference type="SAM" id="Coils"/>
    </source>
</evidence>
<feature type="coiled-coil region" evidence="1">
    <location>
        <begin position="8"/>
        <end position="35"/>
    </location>
</feature>
<proteinExistence type="predicted"/>
<accession>A0A1J4KVD1</accession>
<dbReference type="VEuPathDB" id="TrichDB:TRFO_16333"/>
<dbReference type="GeneID" id="94833616"/>
<dbReference type="RefSeq" id="XP_068366605.1">
    <property type="nucleotide sequence ID" value="XM_068498912.1"/>
</dbReference>
<organism evidence="2 3">
    <name type="scientific">Tritrichomonas foetus</name>
    <dbReference type="NCBI Taxonomy" id="1144522"/>
    <lineage>
        <taxon>Eukaryota</taxon>
        <taxon>Metamonada</taxon>
        <taxon>Parabasalia</taxon>
        <taxon>Tritrichomonadida</taxon>
        <taxon>Tritrichomonadidae</taxon>
        <taxon>Tritrichomonas</taxon>
    </lineage>
</organism>
<dbReference type="Proteomes" id="UP000179807">
    <property type="component" value="Unassembled WGS sequence"/>
</dbReference>
<keyword evidence="3" id="KW-1185">Reference proteome</keyword>
<dbReference type="AlphaFoldDB" id="A0A1J4KVD1"/>
<evidence type="ECO:0000313" key="2">
    <source>
        <dbReference type="EMBL" id="OHT13469.1"/>
    </source>
</evidence>
<dbReference type="EMBL" id="MLAK01000519">
    <property type="protein sequence ID" value="OHT13469.1"/>
    <property type="molecule type" value="Genomic_DNA"/>
</dbReference>
<name>A0A1J4KVD1_9EUKA</name>
<sequence>MQPYDMVLQAVSHRIQQLEEEMEIIKLQLDISTKTKLFKSIKNNTTLFLEYNIFTILHKSYCEYYQHMKSTYEPNCSLKRVVLKHISAFQKLQLTSIIEEIFGHQCALQTIHHDLHLLLDNSENQHQNSNVYENLKEDGENENLNRNINEIENIKCNDDEGTVESILKTVSFMFPFNIIIPILNDQNFFEFLLKTSLCFINDEKDYKTCILAIYGKLKIVNNLDKYIIVAIAEILLNFFVLEKLERNNSGTIERFYFCQNADLMISRDIFRDLGIEKSFPQINNHEEAMENNQKDNELIDEFYNLKQYEKFIFSNGLKIKIQTEQFEYLQDDYSLVNRSDEIRFFALEFMKIATKVSISMICNQVWRFIDWMKEILSHDNTPVGADETFSFVVCIVCFSKCPFFPKILKTLEKNCVDEFRSSSQIDYYIAQLRAAADFIMKYEKIGTPEKTYLSPYKIEGVTENDAILLEGFVIYAIPKFEITEDPKEKSILCYTGNKSDVSVVYPFSELDPNNKSIFVDTPLGKVKLLTNMRIKTKLILISNNKAYDESEYDVQLVSNLMVLLPKKIPEPKTTPIDHLLSLYNEYWKCGKDVQKDTFERMKKIQQKLYSKKLISNESITGVINVQTVEAIKSKFQFKNGDFFINAHIYTRILSM</sequence>
<keyword evidence="1" id="KW-0175">Coiled coil</keyword>
<evidence type="ECO:0000313" key="3">
    <source>
        <dbReference type="Proteomes" id="UP000179807"/>
    </source>
</evidence>
<reference evidence="2" key="1">
    <citation type="submission" date="2016-10" db="EMBL/GenBank/DDBJ databases">
        <authorList>
            <person name="Benchimol M."/>
            <person name="Almeida L.G."/>
            <person name="Vasconcelos A.T."/>
            <person name="Perreira-Neves A."/>
            <person name="Rosa I.A."/>
            <person name="Tasca T."/>
            <person name="Bogo M.R."/>
            <person name="de Souza W."/>
        </authorList>
    </citation>
    <scope>NUCLEOTIDE SEQUENCE [LARGE SCALE GENOMIC DNA]</scope>
    <source>
        <strain evidence="2">K</strain>
    </source>
</reference>
<gene>
    <name evidence="2" type="ORF">TRFO_16333</name>
</gene>